<dbReference type="InterPro" id="IPR036188">
    <property type="entry name" value="FAD/NAD-bd_sf"/>
</dbReference>
<evidence type="ECO:0000256" key="11">
    <source>
        <dbReference type="HAMAP-Rule" id="MF_00129"/>
    </source>
</evidence>
<dbReference type="InterPro" id="IPR049312">
    <property type="entry name" value="GIDA_C_N"/>
</dbReference>
<feature type="binding site" evidence="11">
    <location>
        <position position="178"/>
    </location>
    <ligand>
        <name>FAD</name>
        <dbReference type="ChEBI" id="CHEBI:57692"/>
    </ligand>
</feature>
<keyword evidence="8 11" id="KW-0520">NAD</keyword>
<organism evidence="13 14">
    <name type="scientific">Roseivirga seohaensis</name>
    <dbReference type="NCBI Taxonomy" id="1914963"/>
    <lineage>
        <taxon>Bacteria</taxon>
        <taxon>Pseudomonadati</taxon>
        <taxon>Bacteroidota</taxon>
        <taxon>Cytophagia</taxon>
        <taxon>Cytophagales</taxon>
        <taxon>Roseivirgaceae</taxon>
        <taxon>Roseivirga</taxon>
    </lineage>
</organism>
<dbReference type="Gene3D" id="1.10.150.570">
    <property type="entry name" value="GidA associated domain, C-terminal subdomain"/>
    <property type="match status" value="1"/>
</dbReference>
<protein>
    <recommendedName>
        <fullName evidence="4 11">tRNA uridine 5-carboxymethylaminomethyl modification enzyme MnmG</fullName>
    </recommendedName>
    <alternativeName>
        <fullName evidence="10 11">Glucose-inhibited division protein A</fullName>
    </alternativeName>
</protein>
<dbReference type="SMART" id="SM01228">
    <property type="entry name" value="GIDA_assoc_3"/>
    <property type="match status" value="1"/>
</dbReference>
<evidence type="ECO:0000256" key="4">
    <source>
        <dbReference type="ARBA" id="ARBA00020461"/>
    </source>
</evidence>
<dbReference type="PROSITE" id="PS01281">
    <property type="entry name" value="GIDA_2"/>
    <property type="match status" value="1"/>
</dbReference>
<dbReference type="PANTHER" id="PTHR11806">
    <property type="entry name" value="GLUCOSE INHIBITED DIVISION PROTEIN A"/>
    <property type="match status" value="1"/>
</dbReference>
<evidence type="ECO:0000256" key="9">
    <source>
        <dbReference type="ARBA" id="ARBA00025948"/>
    </source>
</evidence>
<dbReference type="Pfam" id="PF21680">
    <property type="entry name" value="GIDA_C_1st"/>
    <property type="match status" value="1"/>
</dbReference>
<dbReference type="EMBL" id="LRPB01000023">
    <property type="protein sequence ID" value="KYG84598.1"/>
    <property type="molecule type" value="Genomic_DNA"/>
</dbReference>
<feature type="binding site" evidence="11">
    <location>
        <position position="368"/>
    </location>
    <ligand>
        <name>FAD</name>
        <dbReference type="ChEBI" id="CHEBI:57692"/>
    </ligand>
</feature>
<comment type="similarity">
    <text evidence="3 11">Belongs to the MnmG family.</text>
</comment>
<dbReference type="Pfam" id="PF01134">
    <property type="entry name" value="GIDA"/>
    <property type="match status" value="1"/>
</dbReference>
<comment type="caution">
    <text evidence="13">The sequence shown here is derived from an EMBL/GenBank/DDBJ whole genome shotgun (WGS) entry which is preliminary data.</text>
</comment>
<keyword evidence="7 11" id="KW-0274">FAD</keyword>
<sequence>MFNQYDVIVVGAGHAGCEAANAAATMGSKVLLVTMNMNTIAQMSCNPAMGGVAKGQIVREIDALGGMSGIITDKSMIQFRMLNKSKGPAMWSPRTQSDRMRFAEEWRLALERNPNIDFWQEMVTGIIVENNTAVGITTGMGIEIRSKSVVLTNGTFLNGLIHIGEKQFGGGRTGEGASKGITEQLVQLGFESGRMKTGTPPRVDGRSLDYSKMEEQKGDDVPGKFSFSPSTTPLLQQKSCYITYTNPEVHAILETGFDRSPMFNGRIQGLGPRYCPSIEDKINRFAERTRHQIFVEPEGWDTVEIYVNGFSTSLPEDVQFKAIRKIAGFENAKMFRPGYAIEYDYFPPTQLSTTLETNLIQNLYFAGQINGTTGYEEAACQGLMAGINAHNKTHDKEPFVLGRSEAYIGVLIDDLINKGTDEPYRMFTSRAEYRILLRQDNADIRLTAKGHKLGLASDERLTNVEEKKKSVSKLLNDIRQKKIDPDKANPALAALGTATIEHRTNYAKLLKRPQINIYDLPAFDEELANYLAKYDHEILEQVDILIKYEDYIDKEEKLAEKINSLENHTIQNDFDFDSISALSAEAREKFKKIKPSTIGQASRISGVSPADISVLMVYMGK</sequence>
<dbReference type="InterPro" id="IPR002218">
    <property type="entry name" value="MnmG-rel"/>
</dbReference>
<evidence type="ECO:0000313" key="13">
    <source>
        <dbReference type="EMBL" id="KYG84598.1"/>
    </source>
</evidence>
<dbReference type="InterPro" id="IPR040131">
    <property type="entry name" value="MnmG_N"/>
</dbReference>
<evidence type="ECO:0000256" key="6">
    <source>
        <dbReference type="ARBA" id="ARBA00022694"/>
    </source>
</evidence>
<dbReference type="InterPro" id="IPR044920">
    <property type="entry name" value="MnmG_C_subdom_sf"/>
</dbReference>
<feature type="domain" description="tRNA uridine 5-carboxymethylaminomethyl modification enzyme C-terminal subdomain" evidence="12">
    <location>
        <begin position="546"/>
        <end position="617"/>
    </location>
</feature>
<evidence type="ECO:0000259" key="12">
    <source>
        <dbReference type="SMART" id="SM01228"/>
    </source>
</evidence>
<feature type="binding site" evidence="11">
    <location>
        <begin position="271"/>
        <end position="285"/>
    </location>
    <ligand>
        <name>NAD(+)</name>
        <dbReference type="ChEBI" id="CHEBI:57540"/>
    </ligand>
</feature>
<dbReference type="Gene3D" id="3.50.50.60">
    <property type="entry name" value="FAD/NAD(P)-binding domain"/>
    <property type="match status" value="2"/>
</dbReference>
<accession>A0A150Y0Z1</accession>
<evidence type="ECO:0000256" key="3">
    <source>
        <dbReference type="ARBA" id="ARBA00007653"/>
    </source>
</evidence>
<dbReference type="Gene3D" id="1.10.10.1800">
    <property type="entry name" value="tRNA uridine 5-carboxymethylaminomethyl modification enzyme MnmG/GidA"/>
    <property type="match status" value="1"/>
</dbReference>
<dbReference type="GO" id="GO:0030488">
    <property type="term" value="P:tRNA methylation"/>
    <property type="evidence" value="ECO:0007669"/>
    <property type="project" value="TreeGrafter"/>
</dbReference>
<evidence type="ECO:0000256" key="5">
    <source>
        <dbReference type="ARBA" id="ARBA00022630"/>
    </source>
</evidence>
<keyword evidence="5 11" id="KW-0285">Flavoprotein</keyword>
<keyword evidence="6 11" id="KW-0819">tRNA processing</keyword>
<dbReference type="InterPro" id="IPR047001">
    <property type="entry name" value="MnmG_C_subdom"/>
</dbReference>
<dbReference type="Proteomes" id="UP000075663">
    <property type="component" value="Unassembled WGS sequence"/>
</dbReference>
<dbReference type="RefSeq" id="WP_062301536.1">
    <property type="nucleotide sequence ID" value="NZ_LRPB01000023.1"/>
</dbReference>
<name>A0A150Y0Z1_9BACT</name>
<dbReference type="Pfam" id="PF13932">
    <property type="entry name" value="SAM_GIDA_C"/>
    <property type="match status" value="1"/>
</dbReference>
<evidence type="ECO:0000256" key="1">
    <source>
        <dbReference type="ARBA" id="ARBA00001974"/>
    </source>
</evidence>
<comment type="cofactor">
    <cofactor evidence="1 11">
        <name>FAD</name>
        <dbReference type="ChEBI" id="CHEBI:57692"/>
    </cofactor>
</comment>
<dbReference type="PROSITE" id="PS01280">
    <property type="entry name" value="GIDA_1"/>
    <property type="match status" value="1"/>
</dbReference>
<comment type="subcellular location">
    <subcellularLocation>
        <location evidence="11">Cytoplasm</location>
    </subcellularLocation>
</comment>
<gene>
    <name evidence="11" type="primary">mnmG</name>
    <name evidence="11" type="synonym">gidA</name>
    <name evidence="13" type="ORF">AWW67_03665</name>
</gene>
<feature type="binding site" evidence="11">
    <location>
        <position position="123"/>
    </location>
    <ligand>
        <name>FAD</name>
        <dbReference type="ChEBI" id="CHEBI:57692"/>
    </ligand>
</feature>
<evidence type="ECO:0000256" key="10">
    <source>
        <dbReference type="ARBA" id="ARBA00031800"/>
    </source>
</evidence>
<dbReference type="STRING" id="1914963.AWW67_03665"/>
<dbReference type="SUPFAM" id="SSF51905">
    <property type="entry name" value="FAD/NAD(P)-binding domain"/>
    <property type="match status" value="1"/>
</dbReference>
<dbReference type="GO" id="GO:0002098">
    <property type="term" value="P:tRNA wobble uridine modification"/>
    <property type="evidence" value="ECO:0007669"/>
    <property type="project" value="InterPro"/>
</dbReference>
<evidence type="ECO:0000256" key="8">
    <source>
        <dbReference type="ARBA" id="ARBA00023027"/>
    </source>
</evidence>
<dbReference type="NCBIfam" id="TIGR00136">
    <property type="entry name" value="mnmG_gidA"/>
    <property type="match status" value="1"/>
</dbReference>
<proteinExistence type="inferred from homology"/>
<reference evidence="13 14" key="1">
    <citation type="submission" date="2016-01" db="EMBL/GenBank/DDBJ databases">
        <title>Genome sequencing of Roseivirga seohaensis SW-152.</title>
        <authorList>
            <person name="Selvaratnam C."/>
            <person name="Thevarajoo S."/>
            <person name="Goh K.M."/>
            <person name="Ee R."/>
            <person name="Chan K.-G."/>
            <person name="Chong C.S."/>
        </authorList>
    </citation>
    <scope>NUCLEOTIDE SEQUENCE [LARGE SCALE GENOMIC DNA]</scope>
    <source>
        <strain evidence="13 14">SW-152</strain>
    </source>
</reference>
<evidence type="ECO:0000256" key="2">
    <source>
        <dbReference type="ARBA" id="ARBA00003717"/>
    </source>
</evidence>
<dbReference type="GO" id="GO:0005829">
    <property type="term" value="C:cytosol"/>
    <property type="evidence" value="ECO:0007669"/>
    <property type="project" value="TreeGrafter"/>
</dbReference>
<dbReference type="InterPro" id="IPR004416">
    <property type="entry name" value="MnmG"/>
</dbReference>
<evidence type="ECO:0000313" key="14">
    <source>
        <dbReference type="Proteomes" id="UP000075663"/>
    </source>
</evidence>
<comment type="function">
    <text evidence="2 11">NAD-binding protein involved in the addition of a carboxymethylaminomethyl (cmnm) group at the wobble position (U34) of certain tRNAs, forming tRNA-cmnm(5)s(2)U34.</text>
</comment>
<dbReference type="AlphaFoldDB" id="A0A150Y0Z1"/>
<dbReference type="FunFam" id="1.10.150.570:FF:000001">
    <property type="entry name" value="tRNA uridine 5-carboxymethylaminomethyl modification enzyme MnmG"/>
    <property type="match status" value="1"/>
</dbReference>
<comment type="subunit">
    <text evidence="9 11">Homodimer. Heterotetramer of two MnmE and two MnmG subunits.</text>
</comment>
<keyword evidence="11" id="KW-0963">Cytoplasm</keyword>
<dbReference type="GO" id="GO:0050660">
    <property type="term" value="F:flavin adenine dinucleotide binding"/>
    <property type="evidence" value="ECO:0007669"/>
    <property type="project" value="UniProtKB-UniRule"/>
</dbReference>
<dbReference type="InterPro" id="IPR020595">
    <property type="entry name" value="MnmG-rel_CS"/>
</dbReference>
<evidence type="ECO:0000256" key="7">
    <source>
        <dbReference type="ARBA" id="ARBA00022827"/>
    </source>
</evidence>
<dbReference type="PANTHER" id="PTHR11806:SF0">
    <property type="entry name" value="PROTEIN MTO1 HOMOLOG, MITOCHONDRIAL"/>
    <property type="match status" value="1"/>
</dbReference>
<dbReference type="FunFam" id="3.50.50.60:FF:000002">
    <property type="entry name" value="tRNA uridine 5-carboxymethylaminomethyl modification enzyme MnmG"/>
    <property type="match status" value="1"/>
</dbReference>
<dbReference type="InterPro" id="IPR026904">
    <property type="entry name" value="MnmG_C"/>
</dbReference>
<feature type="binding site" evidence="11">
    <location>
        <begin position="11"/>
        <end position="16"/>
    </location>
    <ligand>
        <name>FAD</name>
        <dbReference type="ChEBI" id="CHEBI:57692"/>
    </ligand>
</feature>
<dbReference type="HAMAP" id="MF_00129">
    <property type="entry name" value="MnmG_GidA"/>
    <property type="match status" value="1"/>
</dbReference>